<protein>
    <submittedName>
        <fullName evidence="1">GNAT family N-acetyltransferase</fullName>
    </submittedName>
</protein>
<dbReference type="Gene3D" id="3.40.630.30">
    <property type="match status" value="1"/>
</dbReference>
<dbReference type="PANTHER" id="PTHR31143">
    <property type="match status" value="1"/>
</dbReference>
<dbReference type="SUPFAM" id="SSF55729">
    <property type="entry name" value="Acyl-CoA N-acyltransferases (Nat)"/>
    <property type="match status" value="1"/>
</dbReference>
<dbReference type="RefSeq" id="WP_162357455.1">
    <property type="nucleotide sequence ID" value="NZ_CP048209.1"/>
</dbReference>
<dbReference type="GO" id="GO:0016740">
    <property type="term" value="F:transferase activity"/>
    <property type="evidence" value="ECO:0007669"/>
    <property type="project" value="UniProtKB-KW"/>
</dbReference>
<dbReference type="Pfam" id="PF12746">
    <property type="entry name" value="GNAT_acetyltran"/>
    <property type="match status" value="1"/>
</dbReference>
<reference evidence="1 2" key="1">
    <citation type="submission" date="2020-01" db="EMBL/GenBank/DDBJ databases">
        <title>Paenibacillus sp. nov., isolated from tomato rhizosphere.</title>
        <authorList>
            <person name="Weon H.-Y."/>
            <person name="Lee S.A."/>
        </authorList>
    </citation>
    <scope>NUCLEOTIDE SEQUENCE [LARGE SCALE GENOMIC DNA]</scope>
    <source>
        <strain evidence="1 2">12200R-189</strain>
    </source>
</reference>
<dbReference type="AlphaFoldDB" id="A0A6C0FV59"/>
<dbReference type="KEGG" id="plyc:GXP70_14360"/>
<name>A0A6C0FV59_9BACL</name>
<organism evidence="1 2">
    <name type="scientific">Paenibacillus lycopersici</name>
    <dbReference type="NCBI Taxonomy" id="2704462"/>
    <lineage>
        <taxon>Bacteria</taxon>
        <taxon>Bacillati</taxon>
        <taxon>Bacillota</taxon>
        <taxon>Bacilli</taxon>
        <taxon>Bacillales</taxon>
        <taxon>Paenibacillaceae</taxon>
        <taxon>Paenibacillus</taxon>
    </lineage>
</organism>
<keyword evidence="2" id="KW-1185">Reference proteome</keyword>
<dbReference type="PANTHER" id="PTHR31143:SF2">
    <property type="entry name" value="FR47-LIKE DOMAIN-CONTAINING PROTEIN-RELATED"/>
    <property type="match status" value="1"/>
</dbReference>
<evidence type="ECO:0000313" key="1">
    <source>
        <dbReference type="EMBL" id="QHT61016.1"/>
    </source>
</evidence>
<dbReference type="InterPro" id="IPR027365">
    <property type="entry name" value="GNAT_acetyltra_YdfB-like"/>
</dbReference>
<proteinExistence type="predicted"/>
<sequence>MLYELETKDYALLEPLLTSGFQFPEVIAVADLINSGWIVTDDPAHPVSALLWAEGLGGFFLLGDETNVSFLHGLDRFVHRHLDNGLFEVAGMHEGWNAVIERRYARKRMMKSTQLIYKWYEQSRQEGIHAQADGPADSVQVVRLTAALLGSVRMKDLEFVESELLGFWGSLHQFMAHGVAYCAMQEERIVSICYSGFAAGNTHTLGVKTLEPFRKQGLSYSTAKACIEELRSRQLSPYWDCSPCNEASWRLAEKLGFRRTGEYNLYSIAK</sequence>
<dbReference type="Proteomes" id="UP000476064">
    <property type="component" value="Chromosome"/>
</dbReference>
<dbReference type="InterPro" id="IPR016181">
    <property type="entry name" value="Acyl_CoA_acyltransferase"/>
</dbReference>
<dbReference type="EMBL" id="CP048209">
    <property type="protein sequence ID" value="QHT61016.1"/>
    <property type="molecule type" value="Genomic_DNA"/>
</dbReference>
<gene>
    <name evidence="1" type="ORF">GXP70_14360</name>
</gene>
<keyword evidence="1" id="KW-0808">Transferase</keyword>
<accession>A0A6C0FV59</accession>
<evidence type="ECO:0000313" key="2">
    <source>
        <dbReference type="Proteomes" id="UP000476064"/>
    </source>
</evidence>